<dbReference type="OrthoDB" id="7022702at2"/>
<protein>
    <submittedName>
        <fullName evidence="1">Uncharacterized protein</fullName>
    </submittedName>
</protein>
<dbReference type="RefSeq" id="WP_150709567.1">
    <property type="nucleotide sequence ID" value="NZ_CABVHK010000002.1"/>
</dbReference>
<gene>
    <name evidence="1" type="ORF">PS662_00586</name>
</gene>
<name>A0A5E6PW01_PSEFL</name>
<proteinExistence type="predicted"/>
<evidence type="ECO:0000313" key="1">
    <source>
        <dbReference type="EMBL" id="VVM47068.1"/>
    </source>
</evidence>
<reference evidence="1 2" key="1">
    <citation type="submission" date="2019-09" db="EMBL/GenBank/DDBJ databases">
        <authorList>
            <person name="Chandra G."/>
            <person name="Truman W A."/>
        </authorList>
    </citation>
    <scope>NUCLEOTIDE SEQUENCE [LARGE SCALE GENOMIC DNA]</scope>
    <source>
        <strain evidence="1">PS662</strain>
    </source>
</reference>
<evidence type="ECO:0000313" key="2">
    <source>
        <dbReference type="Proteomes" id="UP000326953"/>
    </source>
</evidence>
<sequence>MNVIIRTAVLSKQADAYFIKNPYETQNARTITDAKDAAGALNLTSDTMIGELKNLIKGYDFTSISTNELAKIGSKLYEVELIDRRVAGQFISGNMTYDEYGFQTEKDVKYNAIAMFNQMLGDTQAYASTWPMYAHQESFKVVLKALEGANQVINALSYFSHSTRKDLSVSIQA</sequence>
<dbReference type="EMBL" id="CABVHK010000002">
    <property type="protein sequence ID" value="VVM47068.1"/>
    <property type="molecule type" value="Genomic_DNA"/>
</dbReference>
<accession>A0A5E6PW01</accession>
<organism evidence="1 2">
    <name type="scientific">Pseudomonas fluorescens</name>
    <dbReference type="NCBI Taxonomy" id="294"/>
    <lineage>
        <taxon>Bacteria</taxon>
        <taxon>Pseudomonadati</taxon>
        <taxon>Pseudomonadota</taxon>
        <taxon>Gammaproteobacteria</taxon>
        <taxon>Pseudomonadales</taxon>
        <taxon>Pseudomonadaceae</taxon>
        <taxon>Pseudomonas</taxon>
    </lineage>
</organism>
<dbReference type="AlphaFoldDB" id="A0A5E6PW01"/>
<dbReference type="Proteomes" id="UP000326953">
    <property type="component" value="Unassembled WGS sequence"/>
</dbReference>